<dbReference type="Proteomes" id="UP000215902">
    <property type="component" value="Unassembled WGS sequence"/>
</dbReference>
<accession>A0A267FPH9</accession>
<sequence>MELENHEFGTGSAFELDEQGFNRQDCQLSLLLSAERIVASQTIGDLKAESDPSQNFLRVARAGTLEKVLDYLECGTRIDTSNAVSVFALGLKVLIVFFTGVYRAHSNKYTCLKSLKVHTLGMSCP</sequence>
<keyword evidence="2" id="KW-1185">Reference proteome</keyword>
<dbReference type="OrthoDB" id="20872at2759"/>
<proteinExistence type="predicted"/>
<protein>
    <submittedName>
        <fullName evidence="1">Uncharacterized protein</fullName>
    </submittedName>
</protein>
<name>A0A267FPH9_9PLAT</name>
<dbReference type="AlphaFoldDB" id="A0A267FPH9"/>
<comment type="caution">
    <text evidence="1">The sequence shown here is derived from an EMBL/GenBank/DDBJ whole genome shotgun (WGS) entry which is preliminary data.</text>
</comment>
<organism evidence="1 2">
    <name type="scientific">Macrostomum lignano</name>
    <dbReference type="NCBI Taxonomy" id="282301"/>
    <lineage>
        <taxon>Eukaryota</taxon>
        <taxon>Metazoa</taxon>
        <taxon>Spiralia</taxon>
        <taxon>Lophotrochozoa</taxon>
        <taxon>Platyhelminthes</taxon>
        <taxon>Rhabditophora</taxon>
        <taxon>Macrostomorpha</taxon>
        <taxon>Macrostomida</taxon>
        <taxon>Macrostomidae</taxon>
        <taxon>Macrostomum</taxon>
    </lineage>
</organism>
<evidence type="ECO:0000313" key="2">
    <source>
        <dbReference type="Proteomes" id="UP000215902"/>
    </source>
</evidence>
<gene>
    <name evidence="1" type="ORF">BOX15_Mlig016157g1</name>
</gene>
<evidence type="ECO:0000313" key="1">
    <source>
        <dbReference type="EMBL" id="PAA74997.1"/>
    </source>
</evidence>
<dbReference type="EMBL" id="NIVC01000909">
    <property type="protein sequence ID" value="PAA74997.1"/>
    <property type="molecule type" value="Genomic_DNA"/>
</dbReference>
<reference evidence="1 2" key="1">
    <citation type="submission" date="2017-06" db="EMBL/GenBank/DDBJ databases">
        <title>A platform for efficient transgenesis in Macrostomum lignano, a flatworm model organism for stem cell research.</title>
        <authorList>
            <person name="Berezikov E."/>
        </authorList>
    </citation>
    <scope>NUCLEOTIDE SEQUENCE [LARGE SCALE GENOMIC DNA]</scope>
    <source>
        <strain evidence="1">DV1</strain>
        <tissue evidence="1">Whole organism</tissue>
    </source>
</reference>